<evidence type="ECO:0000313" key="2">
    <source>
        <dbReference type="EMBL" id="KAG7298674.1"/>
    </source>
</evidence>
<sequence>MGFYKNIVFLCVVGLASCAPPPAQKCKLSDSDCMKTAFQQYLPTFVSGIPELGVEVLDVMDMEDIKFDLSGLKFTLQEGKLKGLKSSIIDGARWDMAKKRLHIDFHNNCTIRGHYTASGRILILPITGDGNMKLKLRNLVVKLFIDFDMGKNDEGKDIIVAKKFGYEYDVIDNVHYDLSNLFNGNKELSETMLTFLNQNWKQIVKEFGTPMMNVSAKKIYKNIATFLKNTPLEDIVLS</sequence>
<feature type="chain" id="PRO_5045870302" evidence="1">
    <location>
        <begin position="19"/>
        <end position="238"/>
    </location>
</feature>
<dbReference type="PROSITE" id="PS51257">
    <property type="entry name" value="PROKAR_LIPOPROTEIN"/>
    <property type="match status" value="1"/>
</dbReference>
<gene>
    <name evidence="2" type="ORF">JYU34_017077</name>
</gene>
<dbReference type="PANTHER" id="PTHR11008:SF32">
    <property type="entry name" value="CIRCADIAN CLOCK-CONTROLLED PROTEIN DAYWAKE-RELATED"/>
    <property type="match status" value="1"/>
</dbReference>
<accession>A0ABQ7Q0L0</accession>
<keyword evidence="1" id="KW-0732">Signal</keyword>
<dbReference type="SMART" id="SM00700">
    <property type="entry name" value="JHBP"/>
    <property type="match status" value="1"/>
</dbReference>
<comment type="caution">
    <text evidence="2">The sequence shown here is derived from an EMBL/GenBank/DDBJ whole genome shotgun (WGS) entry which is preliminary data.</text>
</comment>
<name>A0ABQ7Q0L0_PLUXY</name>
<evidence type="ECO:0000313" key="3">
    <source>
        <dbReference type="Proteomes" id="UP000823941"/>
    </source>
</evidence>
<dbReference type="Pfam" id="PF06585">
    <property type="entry name" value="JHBP"/>
    <property type="match status" value="1"/>
</dbReference>
<organism evidence="2 3">
    <name type="scientific">Plutella xylostella</name>
    <name type="common">Diamondback moth</name>
    <name type="synonym">Plutella maculipennis</name>
    <dbReference type="NCBI Taxonomy" id="51655"/>
    <lineage>
        <taxon>Eukaryota</taxon>
        <taxon>Metazoa</taxon>
        <taxon>Ecdysozoa</taxon>
        <taxon>Arthropoda</taxon>
        <taxon>Hexapoda</taxon>
        <taxon>Insecta</taxon>
        <taxon>Pterygota</taxon>
        <taxon>Neoptera</taxon>
        <taxon>Endopterygota</taxon>
        <taxon>Lepidoptera</taxon>
        <taxon>Glossata</taxon>
        <taxon>Ditrysia</taxon>
        <taxon>Yponomeutoidea</taxon>
        <taxon>Plutellidae</taxon>
        <taxon>Plutella</taxon>
    </lineage>
</organism>
<dbReference type="InterPro" id="IPR038606">
    <property type="entry name" value="To_sf"/>
</dbReference>
<feature type="signal peptide" evidence="1">
    <location>
        <begin position="1"/>
        <end position="18"/>
    </location>
</feature>
<proteinExistence type="predicted"/>
<dbReference type="Proteomes" id="UP000823941">
    <property type="component" value="Chromosome 23"/>
</dbReference>
<evidence type="ECO:0000256" key="1">
    <source>
        <dbReference type="SAM" id="SignalP"/>
    </source>
</evidence>
<reference evidence="2 3" key="1">
    <citation type="submission" date="2021-06" db="EMBL/GenBank/DDBJ databases">
        <title>A haploid diamondback moth (Plutella xylostella L.) genome assembly resolves 31 chromosomes and identifies a diamide resistance mutation.</title>
        <authorList>
            <person name="Ward C.M."/>
            <person name="Perry K.D."/>
            <person name="Baker G."/>
            <person name="Powis K."/>
            <person name="Heckel D.G."/>
            <person name="Baxter S.W."/>
        </authorList>
    </citation>
    <scope>NUCLEOTIDE SEQUENCE [LARGE SCALE GENOMIC DNA]</scope>
    <source>
        <strain evidence="2 3">LV</strain>
        <tissue evidence="2">Single pupa</tissue>
    </source>
</reference>
<keyword evidence="3" id="KW-1185">Reference proteome</keyword>
<dbReference type="InterPro" id="IPR010562">
    <property type="entry name" value="Haemolymph_juvenile_hormone-bd"/>
</dbReference>
<dbReference type="Gene3D" id="3.15.10.30">
    <property type="entry name" value="Haemolymph juvenile hormone binding protein"/>
    <property type="match status" value="1"/>
</dbReference>
<dbReference type="PANTHER" id="PTHR11008">
    <property type="entry name" value="PROTEIN TAKEOUT-LIKE PROTEIN"/>
    <property type="match status" value="1"/>
</dbReference>
<protein>
    <submittedName>
        <fullName evidence="2">Uncharacterized protein</fullName>
    </submittedName>
</protein>
<dbReference type="EMBL" id="JAHIBW010000023">
    <property type="protein sequence ID" value="KAG7298674.1"/>
    <property type="molecule type" value="Genomic_DNA"/>
</dbReference>